<dbReference type="GO" id="GO:0008299">
    <property type="term" value="P:isoprenoid biosynthetic process"/>
    <property type="evidence" value="ECO:0007669"/>
    <property type="project" value="InterPro"/>
</dbReference>
<comment type="similarity">
    <text evidence="2 6">Belongs to the FPP/GGPP synthase family.</text>
</comment>
<dbReference type="EC" id="2.5.1.29" evidence="7"/>
<dbReference type="SFLD" id="SFLDS00005">
    <property type="entry name" value="Isoprenoid_Synthase_Type_I"/>
    <property type="match status" value="1"/>
</dbReference>
<evidence type="ECO:0000256" key="4">
    <source>
        <dbReference type="ARBA" id="ARBA00022723"/>
    </source>
</evidence>
<dbReference type="PANTHER" id="PTHR12001:SF85">
    <property type="entry name" value="SHORT CHAIN ISOPRENYL DIPHOSPHATE SYNTHASE"/>
    <property type="match status" value="1"/>
</dbReference>
<keyword evidence="5" id="KW-0460">Magnesium</keyword>
<evidence type="ECO:0000313" key="7">
    <source>
        <dbReference type="EMBL" id="QLJ53280.1"/>
    </source>
</evidence>
<sequence length="330" mass="37249">MDITEYIASRGSEVDREIEKVIPRNKEPQAVYGVIWDLLGRGGKRFRPVMCMLSCEAVGGDSKKLLPIAASIEMFHNFTLSHDDIEDDSEMRRGKPCLHKIYGVPLAVNAGDGLFAMVWETSLLLEMSPKKIFESQKILSDTFRRVLEGQGIEIEWYRKNTFDVTEEDYLNMVAGKTGALIAASCDVGAFLGGGKKRQRRILREFGNAVGIAFQIQDDVLNIVGKEEKYGKEIGGDISEGKRTLLVIHTLSKASPEDRKKLISILSERTKDQSKVREAIELLKKHNSPEYARKRAEDIVKKAKKGLEKLPQTDAREKLLQLADFFINREF</sequence>
<organism evidence="7 8">
    <name type="scientific">Fermentimicrarchaeum limneticum</name>
    <dbReference type="NCBI Taxonomy" id="2795018"/>
    <lineage>
        <taxon>Archaea</taxon>
        <taxon>Candidatus Micrarchaeota</taxon>
        <taxon>Candidatus Fermentimicrarchaeales</taxon>
        <taxon>Candidatus Fermentimicrarchaeaceae</taxon>
        <taxon>Candidatus Fermentimicrarchaeum</taxon>
    </lineage>
</organism>
<evidence type="ECO:0000256" key="2">
    <source>
        <dbReference type="ARBA" id="ARBA00006706"/>
    </source>
</evidence>
<dbReference type="CDD" id="cd00685">
    <property type="entry name" value="Trans_IPPS_HT"/>
    <property type="match status" value="1"/>
</dbReference>
<evidence type="ECO:0000256" key="5">
    <source>
        <dbReference type="ARBA" id="ARBA00022842"/>
    </source>
</evidence>
<evidence type="ECO:0000256" key="1">
    <source>
        <dbReference type="ARBA" id="ARBA00001946"/>
    </source>
</evidence>
<dbReference type="KEGG" id="flt:Sv326_1105"/>
<dbReference type="AlphaFoldDB" id="A0A7D6BG86"/>
<evidence type="ECO:0000256" key="6">
    <source>
        <dbReference type="RuleBase" id="RU004466"/>
    </source>
</evidence>
<protein>
    <submittedName>
        <fullName evidence="7">Geranylgeranyl diphosphate synthase</fullName>
        <ecNumber evidence="7">2.5.1.29</ecNumber>
    </submittedName>
</protein>
<dbReference type="InterPro" id="IPR000092">
    <property type="entry name" value="Polyprenyl_synt"/>
</dbReference>
<evidence type="ECO:0000256" key="3">
    <source>
        <dbReference type="ARBA" id="ARBA00022679"/>
    </source>
</evidence>
<keyword evidence="3 6" id="KW-0808">Transferase</keyword>
<dbReference type="PANTHER" id="PTHR12001">
    <property type="entry name" value="GERANYLGERANYL PYROPHOSPHATE SYNTHASE"/>
    <property type="match status" value="1"/>
</dbReference>
<reference evidence="8" key="1">
    <citation type="submission" date="2020-07" db="EMBL/GenBank/DDBJ databases">
        <title>Metabolic diversity and evolutionary history of the archaeal phylum ###Micrarchaeota### uncovered from a freshwater lake metagenome.</title>
        <authorList>
            <person name="Kadnikov V.V."/>
            <person name="Savvichev A.S."/>
            <person name="Mardanov A.V."/>
            <person name="Beletsky A.V."/>
            <person name="Chupakov A.V."/>
            <person name="Kokryatskaya N.M."/>
            <person name="Pimenov N.V."/>
            <person name="Ravin N.V."/>
        </authorList>
    </citation>
    <scope>NUCLEOTIDE SEQUENCE [LARGE SCALE GENOMIC DNA]</scope>
</reference>
<dbReference type="InterPro" id="IPR033749">
    <property type="entry name" value="Polyprenyl_synt_CS"/>
</dbReference>
<keyword evidence="4" id="KW-0479">Metal-binding</keyword>
<comment type="cofactor">
    <cofactor evidence="1">
        <name>Mg(2+)</name>
        <dbReference type="ChEBI" id="CHEBI:18420"/>
    </cofactor>
</comment>
<dbReference type="EMBL" id="CP058998">
    <property type="protein sequence ID" value="QLJ53280.1"/>
    <property type="molecule type" value="Genomic_DNA"/>
</dbReference>
<dbReference type="SFLD" id="SFLDG01017">
    <property type="entry name" value="Polyprenyl_Transferase_Like"/>
    <property type="match status" value="1"/>
</dbReference>
<name>A0A7D6BG86_FERL1</name>
<dbReference type="Proteomes" id="UP000510821">
    <property type="component" value="Chromosome"/>
</dbReference>
<dbReference type="Gene3D" id="1.10.600.10">
    <property type="entry name" value="Farnesyl Diphosphate Synthase"/>
    <property type="match status" value="1"/>
</dbReference>
<accession>A0A7D6BG86</accession>
<gene>
    <name evidence="7" type="ORF">Sv326_1105</name>
</gene>
<dbReference type="SUPFAM" id="SSF48576">
    <property type="entry name" value="Terpenoid synthases"/>
    <property type="match status" value="1"/>
</dbReference>
<evidence type="ECO:0000313" key="8">
    <source>
        <dbReference type="Proteomes" id="UP000510821"/>
    </source>
</evidence>
<dbReference type="Pfam" id="PF00348">
    <property type="entry name" value="polyprenyl_synt"/>
    <property type="match status" value="1"/>
</dbReference>
<dbReference type="PROSITE" id="PS00444">
    <property type="entry name" value="POLYPRENYL_SYNTHASE_2"/>
    <property type="match status" value="1"/>
</dbReference>
<dbReference type="InterPro" id="IPR008949">
    <property type="entry name" value="Isoprenoid_synthase_dom_sf"/>
</dbReference>
<dbReference type="GO" id="GO:0046872">
    <property type="term" value="F:metal ion binding"/>
    <property type="evidence" value="ECO:0007669"/>
    <property type="project" value="UniProtKB-KW"/>
</dbReference>
<dbReference type="GO" id="GO:0004311">
    <property type="term" value="F:geranylgeranyl diphosphate synthase activity"/>
    <property type="evidence" value="ECO:0007669"/>
    <property type="project" value="UniProtKB-EC"/>
</dbReference>
<proteinExistence type="inferred from homology"/>